<comment type="caution">
    <text evidence="2">The sequence shown here is derived from an EMBL/GenBank/DDBJ whole genome shotgun (WGS) entry which is preliminary data.</text>
</comment>
<reference evidence="2 3" key="1">
    <citation type="submission" date="2017-08" db="EMBL/GenBank/DDBJ databases">
        <title>Infants hospitalized years apart are colonized by the same room-sourced microbial strains.</title>
        <authorList>
            <person name="Brooks B."/>
            <person name="Olm M.R."/>
            <person name="Firek B.A."/>
            <person name="Baker R."/>
            <person name="Thomas B.C."/>
            <person name="Morowitz M.J."/>
            <person name="Banfield J.F."/>
        </authorList>
    </citation>
    <scope>NUCLEOTIDE SEQUENCE [LARGE SCALE GENOMIC DNA]</scope>
    <source>
        <strain evidence="2">S2_005_003_R2_42</strain>
    </source>
</reference>
<feature type="compositionally biased region" description="Basic residues" evidence="1">
    <location>
        <begin position="44"/>
        <end position="55"/>
    </location>
</feature>
<feature type="compositionally biased region" description="Basic and acidic residues" evidence="1">
    <location>
        <begin position="33"/>
        <end position="43"/>
    </location>
</feature>
<protein>
    <recommendedName>
        <fullName evidence="4">Restriction endonuclease</fullName>
    </recommendedName>
</protein>
<name>A0A2W5K6P8_9GAMM</name>
<evidence type="ECO:0000313" key="2">
    <source>
        <dbReference type="EMBL" id="PZQ12521.1"/>
    </source>
</evidence>
<dbReference type="InterPro" id="IPR019292">
    <property type="entry name" value="McrC"/>
</dbReference>
<dbReference type="EMBL" id="QFPO01000012">
    <property type="protein sequence ID" value="PZQ12521.1"/>
    <property type="molecule type" value="Genomic_DNA"/>
</dbReference>
<dbReference type="Pfam" id="PF10117">
    <property type="entry name" value="McrBC"/>
    <property type="match status" value="1"/>
</dbReference>
<organism evidence="2 3">
    <name type="scientific">Rhodanobacter denitrificans</name>
    <dbReference type="NCBI Taxonomy" id="666685"/>
    <lineage>
        <taxon>Bacteria</taxon>
        <taxon>Pseudomonadati</taxon>
        <taxon>Pseudomonadota</taxon>
        <taxon>Gammaproteobacteria</taxon>
        <taxon>Lysobacterales</taxon>
        <taxon>Rhodanobacteraceae</taxon>
        <taxon>Rhodanobacter</taxon>
    </lineage>
</organism>
<dbReference type="PANTHER" id="PTHR38733:SF1">
    <property type="entry name" value="TYPE IV METHYL-DIRECTED RESTRICTION ENZYME ECOKMCRBC"/>
    <property type="match status" value="1"/>
</dbReference>
<feature type="region of interest" description="Disordered" evidence="1">
    <location>
        <begin position="1"/>
        <end position="67"/>
    </location>
</feature>
<dbReference type="PANTHER" id="PTHR38733">
    <property type="entry name" value="PROTEIN MCRC"/>
    <property type="match status" value="1"/>
</dbReference>
<accession>A0A2W5K6P8</accession>
<feature type="compositionally biased region" description="Basic residues" evidence="1">
    <location>
        <begin position="23"/>
        <end position="32"/>
    </location>
</feature>
<gene>
    <name evidence="2" type="ORF">DI564_12830</name>
</gene>
<evidence type="ECO:0000313" key="3">
    <source>
        <dbReference type="Proteomes" id="UP000249046"/>
    </source>
</evidence>
<evidence type="ECO:0008006" key="4">
    <source>
        <dbReference type="Google" id="ProtNLM"/>
    </source>
</evidence>
<dbReference type="AlphaFoldDB" id="A0A2W5K6P8"/>
<dbReference type="Proteomes" id="UP000249046">
    <property type="component" value="Unassembled WGS sequence"/>
</dbReference>
<evidence type="ECO:0000256" key="1">
    <source>
        <dbReference type="SAM" id="MobiDB-lite"/>
    </source>
</evidence>
<proteinExistence type="predicted"/>
<sequence>MGQGRTRTRLPDQGRWYAEGGARHRARQRHLPHHAEARREGRARLRPRRVRRPGRVGRASGLPPARQGCRCMAEGGLRRAGGSQGDLMLRVTVLERGRIVRSDSDADSVELGTPSRRVLPQRLYDRLYRSEGAREDRGEAAVFRWRRNHCLVGPWVGVMQIPGLQLEILPKTNESAAQDSDQEVRDIRSNLMEMLLRGGLGAVRARGVADLALKRGNFHDQLVDAFLERTLFELRRGLDRGYATEEDNLATLRGKLVFSRHVALNAAQKARFYCRHDVLTEATQISVRLKQACRVLAARALPVTVLVKCQQVLALLDHVPDLPFRHREPDPVFTRQNERFVDIFGFACMLLEGQAPDARSGEVETFSLLFDMEQVFERYIAAFLASEVMHRFTDASMFPQAKGQRHNLYVDGQEKVLRMAPDLVFVHETAGAKKTLIIDTKWKRLSEEEGGRPSRPDLYQLYAYLHRYDCQRAHLLYPKAAGIQTRDLNARGRNDSDAGTVGVRFVDLNRKLWTREGKTALADELAVIVREGLGLAATAHVEATA</sequence>